<organism evidence="1 2">
    <name type="scientific">Brumicola pallidula DSM 14239 = ACAM 615</name>
    <dbReference type="NCBI Taxonomy" id="1121922"/>
    <lineage>
        <taxon>Bacteria</taxon>
        <taxon>Pseudomonadati</taxon>
        <taxon>Pseudomonadota</taxon>
        <taxon>Gammaproteobacteria</taxon>
        <taxon>Alteromonadales</taxon>
        <taxon>Alteromonadaceae</taxon>
        <taxon>Brumicola</taxon>
    </lineage>
</organism>
<dbReference type="RefSeq" id="WP_006009884.1">
    <property type="nucleotide sequence ID" value="NZ_BAEQ01000018.1"/>
</dbReference>
<comment type="caution">
    <text evidence="1">The sequence shown here is derived from an EMBL/GenBank/DDBJ whole genome shotgun (WGS) entry which is preliminary data.</text>
</comment>
<dbReference type="EMBL" id="BAEQ01000018">
    <property type="protein sequence ID" value="GAC28026.1"/>
    <property type="molecule type" value="Genomic_DNA"/>
</dbReference>
<evidence type="ECO:0000313" key="2">
    <source>
        <dbReference type="Proteomes" id="UP000006251"/>
    </source>
</evidence>
<accession>K6YVK7</accession>
<protein>
    <submittedName>
        <fullName evidence="1">Uncharacterized protein</fullName>
    </submittedName>
</protein>
<dbReference type="AlphaFoldDB" id="K6YVK7"/>
<sequence length="160" mass="18120">MSDEKFVDPRLQAKEGIFQQLHLSTFDTMGYAHAIIQEVNDSGKDIDEDNDNYQQLLRDYLVTKNMAPITGSPLALLCTQTDHNIENSKQAHASISQLCAAATNTLNHWRILAEIPEDLLDVEEVSSQLKQNYANHLAAWHQVLQEFEPTNKTDKVKNNT</sequence>
<proteinExistence type="predicted"/>
<dbReference type="OrthoDB" id="6322081at2"/>
<reference evidence="2" key="1">
    <citation type="journal article" date="2014" name="Environ. Microbiol.">
        <title>Comparative genomics of the marine bacterial genus Glaciecola reveals the high degree of genomic diversity and genomic characteristic for cold adaptation.</title>
        <authorList>
            <person name="Qin Q.L."/>
            <person name="Xie B.B."/>
            <person name="Yu Y."/>
            <person name="Shu Y.L."/>
            <person name="Rong J.C."/>
            <person name="Zhang Y.J."/>
            <person name="Zhao D.L."/>
            <person name="Chen X.L."/>
            <person name="Zhang X.Y."/>
            <person name="Chen B."/>
            <person name="Zhou B.C."/>
            <person name="Zhang Y.Z."/>
        </authorList>
    </citation>
    <scope>NUCLEOTIDE SEQUENCE [LARGE SCALE GENOMIC DNA]</scope>
    <source>
        <strain evidence="2">ACAM 615</strain>
    </source>
</reference>
<gene>
    <name evidence="1" type="ORF">GPAL_1148</name>
</gene>
<evidence type="ECO:0000313" key="1">
    <source>
        <dbReference type="EMBL" id="GAC28026.1"/>
    </source>
</evidence>
<dbReference type="Proteomes" id="UP000006251">
    <property type="component" value="Unassembled WGS sequence"/>
</dbReference>
<name>K6YVK7_9ALTE</name>
<keyword evidence="2" id="KW-1185">Reference proteome</keyword>